<feature type="region of interest" description="Disordered" evidence="4">
    <location>
        <begin position="414"/>
        <end position="433"/>
    </location>
</feature>
<sequence>MTFPDHELDRIKAIPISEIIGRDVTWDRAKTNAHAGDFWACCPFHAEKTPSFHCDDRRGTYKCFGCGAAGDGIGYLMERHGLTFVEAVESLGGKRDAPELSPEQKAALEAERAAKAAADARDDNIYRARELRRAREIWTAGRTFAGSPGETIYWRGRGLWAPGRPGERSAVYPSLRFAEDLPYYAPALGKGQKPRLIYSGPAVLAAIVGPADGDDLRFQGVHITWFDPDHAGEKVRLIDPATGEGLPAKKIRGSKARGWILLRDPRRVGIGIGRLRIGEGVETVRSYWQAEEAVRGADGIAATAYATSIDLQSMGGPAMATVAHPSATHTTKTGKVVPDRVPGPVPDTETPRALRALMLPDSVREVLMLGDSDSDAFTARQVHARAAARWARPGRRIGSVWAPEGEDFNDRLKERAQAALGQETGTAPARGNA</sequence>
<dbReference type="SUPFAM" id="SSF57783">
    <property type="entry name" value="Zinc beta-ribbon"/>
    <property type="match status" value="1"/>
</dbReference>
<evidence type="ECO:0000256" key="4">
    <source>
        <dbReference type="SAM" id="MobiDB-lite"/>
    </source>
</evidence>
<organism evidence="6 7">
    <name type="scientific">Breoghania corrubedonensis</name>
    <dbReference type="NCBI Taxonomy" id="665038"/>
    <lineage>
        <taxon>Bacteria</taxon>
        <taxon>Pseudomonadati</taxon>
        <taxon>Pseudomonadota</taxon>
        <taxon>Alphaproteobacteria</taxon>
        <taxon>Hyphomicrobiales</taxon>
        <taxon>Stappiaceae</taxon>
        <taxon>Breoghania</taxon>
    </lineage>
</organism>
<proteinExistence type="predicted"/>
<name>A0A2T5UQX2_9HYPH</name>
<dbReference type="GO" id="GO:0003899">
    <property type="term" value="F:DNA-directed RNA polymerase activity"/>
    <property type="evidence" value="ECO:0007669"/>
    <property type="project" value="InterPro"/>
</dbReference>
<dbReference type="RefSeq" id="WP_107992037.1">
    <property type="nucleotide sequence ID" value="NZ_QAYG01000015.1"/>
</dbReference>
<dbReference type="EMBL" id="QAYG01000015">
    <property type="protein sequence ID" value="PTW53904.1"/>
    <property type="molecule type" value="Genomic_DNA"/>
</dbReference>
<evidence type="ECO:0000256" key="2">
    <source>
        <dbReference type="ARBA" id="ARBA00022771"/>
    </source>
</evidence>
<dbReference type="PANTHER" id="PTHR30313">
    <property type="entry name" value="DNA PRIMASE"/>
    <property type="match status" value="1"/>
</dbReference>
<dbReference type="SMART" id="SM00400">
    <property type="entry name" value="ZnF_CHCC"/>
    <property type="match status" value="1"/>
</dbReference>
<dbReference type="InterPro" id="IPR050219">
    <property type="entry name" value="DnaG_primase"/>
</dbReference>
<evidence type="ECO:0000256" key="3">
    <source>
        <dbReference type="ARBA" id="ARBA00022833"/>
    </source>
</evidence>
<dbReference type="PANTHER" id="PTHR30313:SF2">
    <property type="entry name" value="DNA PRIMASE"/>
    <property type="match status" value="1"/>
</dbReference>
<keyword evidence="1" id="KW-0479">Metal-binding</keyword>
<dbReference type="Pfam" id="PF01807">
    <property type="entry name" value="Zn_ribbon_DnaG"/>
    <property type="match status" value="1"/>
</dbReference>
<evidence type="ECO:0000259" key="5">
    <source>
        <dbReference type="SMART" id="SM00400"/>
    </source>
</evidence>
<reference evidence="6 7" key="1">
    <citation type="submission" date="2018-04" db="EMBL/GenBank/DDBJ databases">
        <title>Genomic Encyclopedia of Archaeal and Bacterial Type Strains, Phase II (KMG-II): from individual species to whole genera.</title>
        <authorList>
            <person name="Goeker M."/>
        </authorList>
    </citation>
    <scope>NUCLEOTIDE SEQUENCE [LARGE SCALE GENOMIC DNA]</scope>
    <source>
        <strain evidence="6 7">DSM 23382</strain>
    </source>
</reference>
<dbReference type="InterPro" id="IPR036977">
    <property type="entry name" value="DNA_primase_Znf_CHC2"/>
</dbReference>
<dbReference type="Pfam" id="PF23639">
    <property type="entry name" value="DUF7146"/>
    <property type="match status" value="1"/>
</dbReference>
<evidence type="ECO:0000256" key="1">
    <source>
        <dbReference type="ARBA" id="ARBA00022723"/>
    </source>
</evidence>
<dbReference type="GO" id="GO:0006269">
    <property type="term" value="P:DNA replication, synthesis of primer"/>
    <property type="evidence" value="ECO:0007669"/>
    <property type="project" value="TreeGrafter"/>
</dbReference>
<dbReference type="Gene3D" id="3.90.580.10">
    <property type="entry name" value="Zinc finger, CHC2-type domain"/>
    <property type="match status" value="1"/>
</dbReference>
<dbReference type="GO" id="GO:0003677">
    <property type="term" value="F:DNA binding"/>
    <property type="evidence" value="ECO:0007669"/>
    <property type="project" value="InterPro"/>
</dbReference>
<dbReference type="InterPro" id="IPR055570">
    <property type="entry name" value="DUF7146"/>
</dbReference>
<dbReference type="Proteomes" id="UP000244081">
    <property type="component" value="Unassembled WGS sequence"/>
</dbReference>
<dbReference type="OrthoDB" id="9811157at2"/>
<keyword evidence="7" id="KW-1185">Reference proteome</keyword>
<evidence type="ECO:0000313" key="7">
    <source>
        <dbReference type="Proteomes" id="UP000244081"/>
    </source>
</evidence>
<dbReference type="InterPro" id="IPR002694">
    <property type="entry name" value="Znf_CHC2"/>
</dbReference>
<dbReference type="AlphaFoldDB" id="A0A2T5UQX2"/>
<dbReference type="GO" id="GO:0005737">
    <property type="term" value="C:cytoplasm"/>
    <property type="evidence" value="ECO:0007669"/>
    <property type="project" value="TreeGrafter"/>
</dbReference>
<gene>
    <name evidence="6" type="ORF">C8N35_11524</name>
</gene>
<feature type="domain" description="Zinc finger CHC2-type" evidence="5">
    <location>
        <begin position="38"/>
        <end position="92"/>
    </location>
</feature>
<accession>A0A2T5UQX2</accession>
<protein>
    <submittedName>
        <fullName evidence="6">CHC2-type zinc finger protein</fullName>
    </submittedName>
</protein>
<keyword evidence="2" id="KW-0863">Zinc-finger</keyword>
<comment type="caution">
    <text evidence="6">The sequence shown here is derived from an EMBL/GenBank/DDBJ whole genome shotgun (WGS) entry which is preliminary data.</text>
</comment>
<dbReference type="GO" id="GO:0008270">
    <property type="term" value="F:zinc ion binding"/>
    <property type="evidence" value="ECO:0007669"/>
    <property type="project" value="UniProtKB-KW"/>
</dbReference>
<keyword evidence="3" id="KW-0862">Zinc</keyword>
<evidence type="ECO:0000313" key="6">
    <source>
        <dbReference type="EMBL" id="PTW53904.1"/>
    </source>
</evidence>